<dbReference type="CDD" id="cd06359">
    <property type="entry name" value="PBP1_Nba-like"/>
    <property type="match status" value="1"/>
</dbReference>
<dbReference type="AlphaFoldDB" id="A0A0X1T7J8"/>
<dbReference type="InterPro" id="IPR028082">
    <property type="entry name" value="Peripla_BP_I"/>
</dbReference>
<dbReference type="EMBL" id="CP014135">
    <property type="protein sequence ID" value="AMB88107.1"/>
    <property type="molecule type" value="Genomic_DNA"/>
</dbReference>
<dbReference type="KEGG" id="pagb:AWM79_23655"/>
<comment type="similarity">
    <text evidence="1">Belongs to the leucine-binding protein family.</text>
</comment>
<dbReference type="Pfam" id="PF13458">
    <property type="entry name" value="Peripla_BP_6"/>
    <property type="match status" value="1"/>
</dbReference>
<feature type="chain" id="PRO_5007036116" evidence="3">
    <location>
        <begin position="20"/>
        <end position="386"/>
    </location>
</feature>
<dbReference type="RefSeq" id="WP_060783879.1">
    <property type="nucleotide sequence ID" value="NZ_CP014135.1"/>
</dbReference>
<feature type="signal peptide" evidence="3">
    <location>
        <begin position="1"/>
        <end position="19"/>
    </location>
</feature>
<reference evidence="6" key="1">
    <citation type="submission" date="2016-01" db="EMBL/GenBank/DDBJ databases">
        <authorList>
            <person name="Storey N.H."/>
            <person name="Neuman B.W."/>
        </authorList>
    </citation>
    <scope>NUCLEOTIDE SEQUENCE [LARGE SCALE GENOMIC DNA]</scope>
    <source>
        <strain evidence="6">NCPPB 2472</strain>
    </source>
</reference>
<keyword evidence="2 3" id="KW-0732">Signal</keyword>
<dbReference type="InterPro" id="IPR051010">
    <property type="entry name" value="BCAA_transport"/>
</dbReference>
<evidence type="ECO:0000259" key="4">
    <source>
        <dbReference type="Pfam" id="PF13458"/>
    </source>
</evidence>
<evidence type="ECO:0000256" key="3">
    <source>
        <dbReference type="SAM" id="SignalP"/>
    </source>
</evidence>
<dbReference type="Gene3D" id="3.40.50.2300">
    <property type="match status" value="2"/>
</dbReference>
<dbReference type="SUPFAM" id="SSF53822">
    <property type="entry name" value="Periplasmic binding protein-like I"/>
    <property type="match status" value="1"/>
</dbReference>
<keyword evidence="6" id="KW-1185">Reference proteome</keyword>
<dbReference type="PANTHER" id="PTHR30483">
    <property type="entry name" value="LEUCINE-SPECIFIC-BINDING PROTEIN"/>
    <property type="match status" value="1"/>
</dbReference>
<dbReference type="Proteomes" id="UP000063229">
    <property type="component" value="Chromosome"/>
</dbReference>
<evidence type="ECO:0000256" key="1">
    <source>
        <dbReference type="ARBA" id="ARBA00010062"/>
    </source>
</evidence>
<dbReference type="PANTHER" id="PTHR30483:SF6">
    <property type="entry name" value="PERIPLASMIC BINDING PROTEIN OF ABC TRANSPORTER FOR NATURAL AMINO ACIDS"/>
    <property type="match status" value="1"/>
</dbReference>
<proteinExistence type="inferred from homology"/>
<evidence type="ECO:0000313" key="6">
    <source>
        <dbReference type="Proteomes" id="UP000063229"/>
    </source>
</evidence>
<accession>A0A0X1T7J8</accession>
<dbReference type="STRING" id="46677.AWM79_23655"/>
<gene>
    <name evidence="5" type="ORF">AWM79_23655</name>
</gene>
<feature type="domain" description="Leucine-binding protein" evidence="4">
    <location>
        <begin position="22"/>
        <end position="359"/>
    </location>
</feature>
<name>A0A0X1T7J8_PSEAA</name>
<protein>
    <submittedName>
        <fullName evidence="5">ABC transporter substrate-binding protein</fullName>
    </submittedName>
</protein>
<organism evidence="5 6">
    <name type="scientific">Pseudomonas agarici</name>
    <dbReference type="NCBI Taxonomy" id="46677"/>
    <lineage>
        <taxon>Bacteria</taxon>
        <taxon>Pseudomonadati</taxon>
        <taxon>Pseudomonadota</taxon>
        <taxon>Gammaproteobacteria</taxon>
        <taxon>Pseudomonadales</taxon>
        <taxon>Pseudomonadaceae</taxon>
        <taxon>Pseudomonas</taxon>
    </lineage>
</organism>
<sequence length="386" mass="42091">MKKLTAFALLSVLTFSVQAADSVKVGFISTLSGPIAGFGLEIRDGFNLALKNNGNKIGGLPVEVVEGDDQASPDVGKQLADKMIKRDKVDFLTGIVYSNVMLAVGPSAFAAKTFYISAAAGPAALAGERCNKYFFGLSWQNDGQSEAAGSYMSNKNYKKVFILAPNYTGGKENLEGFKRFFKGEISSEVYVKLGQLDFASELAQIRSSKPDAVFFFLPSGMSINFIKQYVGAGLDKEIPYFSTGHSADEDVVTAVGEQMVGLKNASHWAWDLKNPQNEAFVADFKKTYGRIPTMYAFQGYDVVRLLDSAVKDVKGNLSDKEALHAALMTTDFKSLRGNFKFNTNQFPMDSFYLREVKKDSAGAVTNKTVETIFDNHSDAYVGGCKL</sequence>
<evidence type="ECO:0000313" key="5">
    <source>
        <dbReference type="EMBL" id="AMB88107.1"/>
    </source>
</evidence>
<evidence type="ECO:0000256" key="2">
    <source>
        <dbReference type="ARBA" id="ARBA00022729"/>
    </source>
</evidence>
<dbReference type="InterPro" id="IPR028081">
    <property type="entry name" value="Leu-bd"/>
</dbReference>